<evidence type="ECO:0000313" key="3">
    <source>
        <dbReference type="Proteomes" id="UP000249061"/>
    </source>
</evidence>
<evidence type="ECO:0000256" key="1">
    <source>
        <dbReference type="SAM" id="MobiDB-lite"/>
    </source>
</evidence>
<accession>A0A2W5V2J0</accession>
<proteinExistence type="predicted"/>
<dbReference type="AlphaFoldDB" id="A0A2W5V2J0"/>
<dbReference type="EMBL" id="QFQP01000019">
    <property type="protein sequence ID" value="PZR09924.1"/>
    <property type="molecule type" value="Genomic_DNA"/>
</dbReference>
<evidence type="ECO:0008006" key="4">
    <source>
        <dbReference type="Google" id="ProtNLM"/>
    </source>
</evidence>
<reference evidence="2 3" key="1">
    <citation type="submission" date="2017-08" db="EMBL/GenBank/DDBJ databases">
        <title>Infants hospitalized years apart are colonized by the same room-sourced microbial strains.</title>
        <authorList>
            <person name="Brooks B."/>
            <person name="Olm M.R."/>
            <person name="Firek B.A."/>
            <person name="Baker R."/>
            <person name="Thomas B.C."/>
            <person name="Morowitz M.J."/>
            <person name="Banfield J.F."/>
        </authorList>
    </citation>
    <scope>NUCLEOTIDE SEQUENCE [LARGE SCALE GENOMIC DNA]</scope>
    <source>
        <strain evidence="2">S2_003_000_R2_14</strain>
    </source>
</reference>
<protein>
    <recommendedName>
        <fullName evidence="4">DUF883 domain-containing protein</fullName>
    </recommendedName>
</protein>
<dbReference type="Proteomes" id="UP000249061">
    <property type="component" value="Unassembled WGS sequence"/>
</dbReference>
<sequence>MNDATQQANPQPQNDPLRDLTERFGPQIEDVQERLVEANETVKTFIRKNPGTTLLGAAALGFLIGKWASRR</sequence>
<feature type="compositionally biased region" description="Polar residues" evidence="1">
    <location>
        <begin position="1"/>
        <end position="14"/>
    </location>
</feature>
<comment type="caution">
    <text evidence="2">The sequence shown here is derived from an EMBL/GenBank/DDBJ whole genome shotgun (WGS) entry which is preliminary data.</text>
</comment>
<feature type="region of interest" description="Disordered" evidence="1">
    <location>
        <begin position="1"/>
        <end position="22"/>
    </location>
</feature>
<evidence type="ECO:0000313" key="2">
    <source>
        <dbReference type="EMBL" id="PZR09924.1"/>
    </source>
</evidence>
<gene>
    <name evidence="2" type="ORF">DI536_21215</name>
</gene>
<name>A0A2W5V2J0_9BACT</name>
<organism evidence="2 3">
    <name type="scientific">Archangium gephyra</name>
    <dbReference type="NCBI Taxonomy" id="48"/>
    <lineage>
        <taxon>Bacteria</taxon>
        <taxon>Pseudomonadati</taxon>
        <taxon>Myxococcota</taxon>
        <taxon>Myxococcia</taxon>
        <taxon>Myxococcales</taxon>
        <taxon>Cystobacterineae</taxon>
        <taxon>Archangiaceae</taxon>
        <taxon>Archangium</taxon>
    </lineage>
</organism>